<dbReference type="AlphaFoldDB" id="A0A5M8PWC1"/>
<feature type="signal peptide" evidence="1">
    <location>
        <begin position="1"/>
        <end position="21"/>
    </location>
</feature>
<evidence type="ECO:0000313" key="3">
    <source>
        <dbReference type="Proteomes" id="UP000324767"/>
    </source>
</evidence>
<evidence type="ECO:0000256" key="1">
    <source>
        <dbReference type="SAM" id="SignalP"/>
    </source>
</evidence>
<proteinExistence type="predicted"/>
<name>A0A5M8PWC1_9LECA</name>
<keyword evidence="1" id="KW-0732">Signal</keyword>
<organism evidence="2 3">
    <name type="scientific">Lasallia pustulata</name>
    <dbReference type="NCBI Taxonomy" id="136370"/>
    <lineage>
        <taxon>Eukaryota</taxon>
        <taxon>Fungi</taxon>
        <taxon>Dikarya</taxon>
        <taxon>Ascomycota</taxon>
        <taxon>Pezizomycotina</taxon>
        <taxon>Lecanoromycetes</taxon>
        <taxon>OSLEUM clade</taxon>
        <taxon>Umbilicariomycetidae</taxon>
        <taxon>Umbilicariales</taxon>
        <taxon>Umbilicariaceae</taxon>
        <taxon>Lasallia</taxon>
    </lineage>
</organism>
<accession>A0A5M8PWC1</accession>
<sequence>MHFTALSAIAALAISSAPSLAVPLVTNTTPSRALTPRSQFCYNAPNVIAGTLLNRRTFAPNALINGEGALPVSRQTWCATGTSTYIVVTYVHDLPAPFPQILISNAQEQVDTTILEGGDSVIPGGEYSLQRRGWRWCFGMRIIISVRGGWLGRR</sequence>
<comment type="caution">
    <text evidence="2">The sequence shown here is derived from an EMBL/GenBank/DDBJ whole genome shotgun (WGS) entry which is preliminary data.</text>
</comment>
<reference evidence="2 3" key="1">
    <citation type="submission" date="2019-09" db="EMBL/GenBank/DDBJ databases">
        <title>The hologenome of the rock-dwelling lichen Lasallia pustulata.</title>
        <authorList>
            <person name="Greshake Tzovaras B."/>
            <person name="Segers F."/>
            <person name="Bicker A."/>
            <person name="Dal Grande F."/>
            <person name="Otte J."/>
            <person name="Hankeln T."/>
            <person name="Schmitt I."/>
            <person name="Ebersberger I."/>
        </authorList>
    </citation>
    <scope>NUCLEOTIDE SEQUENCE [LARGE SCALE GENOMIC DNA]</scope>
    <source>
        <strain evidence="2">A1-1</strain>
    </source>
</reference>
<feature type="chain" id="PRO_5024355494" evidence="1">
    <location>
        <begin position="22"/>
        <end position="154"/>
    </location>
</feature>
<evidence type="ECO:0000313" key="2">
    <source>
        <dbReference type="EMBL" id="KAA6413013.1"/>
    </source>
</evidence>
<dbReference type="Proteomes" id="UP000324767">
    <property type="component" value="Unassembled WGS sequence"/>
</dbReference>
<protein>
    <submittedName>
        <fullName evidence="2">Uncharacterized protein</fullName>
    </submittedName>
</protein>
<gene>
    <name evidence="2" type="ORF">FRX48_02756</name>
</gene>
<dbReference type="EMBL" id="VXIT01000004">
    <property type="protein sequence ID" value="KAA6413013.1"/>
    <property type="molecule type" value="Genomic_DNA"/>
</dbReference>